<sequence length="369" mass="41937">MVGTFVKELEIYSDSDNMPLSELDEVLSRLPCLRSLRIRHVVIPLCSKNESLLGWKTPKSLEILDLQEVYFQSPGWSAKHPEEQVPSSASAMPVQCSFVELINLFAMVNEFTLMNTGFDWGRSTGTTYGRYWDNRRLAKIAASHILPSFRVEKIVTSVGDGGPSNIYSNGDILRVFGESANMTGLRRLDTWDLEPVNHDFLWDVGHALTYLHLRFDPICESLQRKDEYGIGYCTSLENLKISVTMDLGIEETSKESRLYSYAHLLNIVTNSPMSMETLVVNLEYDSIDRDKHLGTTYFRGLKWNAMDSVLASHEALEKVTFVFLGGETRMSPNFEEEMSLVKTMLPRLTKKKILHCVGFLCYQLFLQAG</sequence>
<dbReference type="Proteomes" id="UP000292702">
    <property type="component" value="Unassembled WGS sequence"/>
</dbReference>
<dbReference type="SUPFAM" id="SSF52058">
    <property type="entry name" value="L domain-like"/>
    <property type="match status" value="1"/>
</dbReference>
<evidence type="ECO:0000313" key="2">
    <source>
        <dbReference type="Proteomes" id="UP000292702"/>
    </source>
</evidence>
<name>A0A4R0RSL3_9APHY</name>
<proteinExistence type="predicted"/>
<gene>
    <name evidence="1" type="ORF">EIP91_000924</name>
</gene>
<reference evidence="1 2" key="1">
    <citation type="submission" date="2018-11" db="EMBL/GenBank/DDBJ databases">
        <title>Genome assembly of Steccherinum ochraceum LE-BIN_3174, the white-rot fungus of the Steccherinaceae family (The Residual Polyporoid clade, Polyporales, Basidiomycota).</title>
        <authorList>
            <person name="Fedorova T.V."/>
            <person name="Glazunova O.A."/>
            <person name="Landesman E.O."/>
            <person name="Moiseenko K.V."/>
            <person name="Psurtseva N.V."/>
            <person name="Savinova O.S."/>
            <person name="Shakhova N.V."/>
            <person name="Tyazhelova T.V."/>
            <person name="Vasina D.V."/>
        </authorList>
    </citation>
    <scope>NUCLEOTIDE SEQUENCE [LARGE SCALE GENOMIC DNA]</scope>
    <source>
        <strain evidence="1 2">LE-BIN_3174</strain>
    </source>
</reference>
<dbReference type="AlphaFoldDB" id="A0A4R0RSL3"/>
<accession>A0A4R0RSL3</accession>
<comment type="caution">
    <text evidence="1">The sequence shown here is derived from an EMBL/GenBank/DDBJ whole genome shotgun (WGS) entry which is preliminary data.</text>
</comment>
<evidence type="ECO:0008006" key="3">
    <source>
        <dbReference type="Google" id="ProtNLM"/>
    </source>
</evidence>
<keyword evidence="2" id="KW-1185">Reference proteome</keyword>
<evidence type="ECO:0000313" key="1">
    <source>
        <dbReference type="EMBL" id="TCD66788.1"/>
    </source>
</evidence>
<protein>
    <recommendedName>
        <fullName evidence="3">FBD domain-containing protein</fullName>
    </recommendedName>
</protein>
<dbReference type="EMBL" id="RWJN01000121">
    <property type="protein sequence ID" value="TCD66788.1"/>
    <property type="molecule type" value="Genomic_DNA"/>
</dbReference>
<organism evidence="1 2">
    <name type="scientific">Steccherinum ochraceum</name>
    <dbReference type="NCBI Taxonomy" id="92696"/>
    <lineage>
        <taxon>Eukaryota</taxon>
        <taxon>Fungi</taxon>
        <taxon>Dikarya</taxon>
        <taxon>Basidiomycota</taxon>
        <taxon>Agaricomycotina</taxon>
        <taxon>Agaricomycetes</taxon>
        <taxon>Polyporales</taxon>
        <taxon>Steccherinaceae</taxon>
        <taxon>Steccherinum</taxon>
    </lineage>
</organism>